<reference evidence="2" key="2">
    <citation type="submission" date="2025-08" db="UniProtKB">
        <authorList>
            <consortium name="RefSeq"/>
        </authorList>
    </citation>
    <scope>IDENTIFICATION</scope>
    <source>
        <tissue evidence="2">Young leaves</tissue>
    </source>
</reference>
<dbReference type="RefSeq" id="XP_027346456.1">
    <property type="nucleotide sequence ID" value="XM_027490655.1"/>
</dbReference>
<dbReference type="GeneID" id="113858154"/>
<dbReference type="OrthoDB" id="1678883at2759"/>
<accession>A0A8B8KRE0</accession>
<reference evidence="1" key="1">
    <citation type="journal article" date="2019" name="Toxins">
        <title>Detection of Abrin-Like and Prepropulchellin-Like Toxin Genes and Transcripts Using Whole Genome Sequencing and Full-Length Transcript Sequencing of Abrus precatorius.</title>
        <authorList>
            <person name="Hovde B.T."/>
            <person name="Daligault H.E."/>
            <person name="Hanschen E.R."/>
            <person name="Kunde Y.A."/>
            <person name="Johnson M.B."/>
            <person name="Starkenburg S.R."/>
            <person name="Johnson S.L."/>
        </authorList>
    </citation>
    <scope>NUCLEOTIDE SEQUENCE [LARGE SCALE GENOMIC DNA]</scope>
</reference>
<evidence type="ECO:0000313" key="1">
    <source>
        <dbReference type="Proteomes" id="UP000694853"/>
    </source>
</evidence>
<gene>
    <name evidence="2" type="primary">LOC113858154</name>
</gene>
<keyword evidence="1" id="KW-1185">Reference proteome</keyword>
<organism evidence="1 2">
    <name type="scientific">Abrus precatorius</name>
    <name type="common">Indian licorice</name>
    <name type="synonym">Glycine abrus</name>
    <dbReference type="NCBI Taxonomy" id="3816"/>
    <lineage>
        <taxon>Eukaryota</taxon>
        <taxon>Viridiplantae</taxon>
        <taxon>Streptophyta</taxon>
        <taxon>Embryophyta</taxon>
        <taxon>Tracheophyta</taxon>
        <taxon>Spermatophyta</taxon>
        <taxon>Magnoliopsida</taxon>
        <taxon>eudicotyledons</taxon>
        <taxon>Gunneridae</taxon>
        <taxon>Pentapetalae</taxon>
        <taxon>rosids</taxon>
        <taxon>fabids</taxon>
        <taxon>Fabales</taxon>
        <taxon>Fabaceae</taxon>
        <taxon>Papilionoideae</taxon>
        <taxon>50 kb inversion clade</taxon>
        <taxon>NPAAA clade</taxon>
        <taxon>indigoferoid/millettioid clade</taxon>
        <taxon>Abreae</taxon>
        <taxon>Abrus</taxon>
    </lineage>
</organism>
<dbReference type="Proteomes" id="UP000694853">
    <property type="component" value="Unplaced"/>
</dbReference>
<sequence>MESMEKEEEEEEQALVLRTTKVVEYLEPFMSLELLCKFPDNSAFDFDYSQSTIWSPLVPRPYSPMDLDLITPKKLSYDMGFGAKCSVKKVGSKLRKKFTATALNLNVDSIRKHTKSKNKKVASDFSPTPFKGACNPIFRKHWAKALKAASKQFKRWKVKRDPIAHVKLPKSIKDGDF</sequence>
<dbReference type="PANTHER" id="PTHR34287:SF4">
    <property type="entry name" value="OS04G0504200 PROTEIN"/>
    <property type="match status" value="1"/>
</dbReference>
<dbReference type="AlphaFoldDB" id="A0A8B8KRE0"/>
<dbReference type="KEGG" id="aprc:113858154"/>
<proteinExistence type="predicted"/>
<protein>
    <submittedName>
        <fullName evidence="2">Uncharacterized protein LOC113858154</fullName>
    </submittedName>
</protein>
<evidence type="ECO:0000313" key="2">
    <source>
        <dbReference type="RefSeq" id="XP_027346456.1"/>
    </source>
</evidence>
<dbReference type="PANTHER" id="PTHR34287">
    <property type="entry name" value="OS06G0551500 PROTEIN-RELATED"/>
    <property type="match status" value="1"/>
</dbReference>
<name>A0A8B8KRE0_ABRPR</name>